<organism evidence="2 3">
    <name type="scientific">Heterorhabditis bacteriophora</name>
    <name type="common">Entomopathogenic nematode worm</name>
    <dbReference type="NCBI Taxonomy" id="37862"/>
    <lineage>
        <taxon>Eukaryota</taxon>
        <taxon>Metazoa</taxon>
        <taxon>Ecdysozoa</taxon>
        <taxon>Nematoda</taxon>
        <taxon>Chromadorea</taxon>
        <taxon>Rhabditida</taxon>
        <taxon>Rhabditina</taxon>
        <taxon>Rhabditomorpha</taxon>
        <taxon>Strongyloidea</taxon>
        <taxon>Heterorhabditidae</taxon>
        <taxon>Heterorhabditis</taxon>
    </lineage>
</organism>
<dbReference type="Proteomes" id="UP000095283">
    <property type="component" value="Unplaced"/>
</dbReference>
<dbReference type="GO" id="GO:0004620">
    <property type="term" value="F:phospholipase activity"/>
    <property type="evidence" value="ECO:0007669"/>
    <property type="project" value="InterPro"/>
</dbReference>
<evidence type="ECO:0000259" key="1">
    <source>
        <dbReference type="Pfam" id="PF01682"/>
    </source>
</evidence>
<protein>
    <submittedName>
        <fullName evidence="3">DB domain-containing protein</fullName>
    </submittedName>
</protein>
<dbReference type="AlphaFoldDB" id="A0A1I7XC47"/>
<name>A0A1I7XC47_HETBA</name>
<sequence length="613" mass="68353">MLFLNYAYKGDFNLSNRATLYNIFSQFSPHLIGGSHNISSAENINLSQFNLAHSGAFASDVLRQTEYGADHFITSISAAIEFLRDSLPRTFVNLMPAAHVEAIADTQNYKFCEDYHRIVCPCLFNMSREQYSNVKSKFDGLLDKFNSEKYQTDDFAVAISPGINISHLPLLGNNPNIAFLALDCFHFSTVAHDAVAKILWRNLFEPFDNKFIGTSSDIQSQSWKCPPVTCPFLRTVRNSYSCLQNTKMILELKKPTGIEIDTKVFLPSMNDLERRANLEEHGPTIIVLFFGTKLPSYGGYHKVTAHQGGHIGVSQVQKQSQIPQGYQNDKQQYTQQISKEQPQVYQQEIKQQLPHEQTSITKPLVQTEGNTEGIYTAEEIIVEGHNPSYIENIEKIIPTVGQKNKSKVTSQQSIVPDINTQFRAPVPEIAPAITRRPPPVPKQPIIGVTQIPFIPPFQRQSKPPLPITTSSLPPSPPPPLQHSVLSAMISSEGKKNPNEVFLGCCKNKQVAKSCERICNFDILNKKTLTGMFLGTDPCPQSYGVDLLTCAAQADDHTSCCRSRGVHMTTAGDKCLGFCNMKPGVTFQADVSMLPCWAVLNDIKFCFKEHISNS</sequence>
<evidence type="ECO:0000313" key="3">
    <source>
        <dbReference type="WBParaSite" id="Hba_14933"/>
    </source>
</evidence>
<dbReference type="PANTHER" id="PTHR21325:SF24">
    <property type="entry name" value="LIPASE_GDSL DOMAIN-CONTAINING PROTEIN"/>
    <property type="match status" value="1"/>
</dbReference>
<feature type="domain" description="Domain of unknown function DB" evidence="1">
    <location>
        <begin position="504"/>
        <end position="606"/>
    </location>
</feature>
<proteinExistence type="predicted"/>
<dbReference type="InterPro" id="IPR002602">
    <property type="entry name" value="DB"/>
</dbReference>
<dbReference type="Pfam" id="PF01682">
    <property type="entry name" value="DB"/>
    <property type="match status" value="1"/>
</dbReference>
<accession>A0A1I7XC47</accession>
<evidence type="ECO:0000313" key="2">
    <source>
        <dbReference type="Proteomes" id="UP000095283"/>
    </source>
</evidence>
<keyword evidence="2" id="KW-1185">Reference proteome</keyword>
<dbReference type="PANTHER" id="PTHR21325">
    <property type="entry name" value="PHOSPHOLIPASE B, PLB1"/>
    <property type="match status" value="1"/>
</dbReference>
<dbReference type="WBParaSite" id="Hba_14933">
    <property type="protein sequence ID" value="Hba_14933"/>
    <property type="gene ID" value="Hba_14933"/>
</dbReference>
<reference evidence="3" key="1">
    <citation type="submission" date="2016-11" db="UniProtKB">
        <authorList>
            <consortium name="WormBaseParasite"/>
        </authorList>
    </citation>
    <scope>IDENTIFICATION</scope>
</reference>
<dbReference type="InterPro" id="IPR038885">
    <property type="entry name" value="PLB1"/>
</dbReference>
<dbReference type="GO" id="GO:0006644">
    <property type="term" value="P:phospholipid metabolic process"/>
    <property type="evidence" value="ECO:0007669"/>
    <property type="project" value="TreeGrafter"/>
</dbReference>